<dbReference type="PROSITE" id="PS50850">
    <property type="entry name" value="MFS"/>
    <property type="match status" value="1"/>
</dbReference>
<keyword evidence="2 5" id="KW-0812">Transmembrane</keyword>
<keyword evidence="4 5" id="KW-0472">Membrane</keyword>
<gene>
    <name evidence="7" type="ORF">PV07_00440</name>
</gene>
<accession>A0A0D2DD15</accession>
<dbReference type="GeneID" id="27339634"/>
<dbReference type="OrthoDB" id="6770063at2759"/>
<feature type="transmembrane region" description="Helical" evidence="5">
    <location>
        <begin position="437"/>
        <end position="458"/>
    </location>
</feature>
<proteinExistence type="predicted"/>
<evidence type="ECO:0000259" key="6">
    <source>
        <dbReference type="PROSITE" id="PS50850"/>
    </source>
</evidence>
<dbReference type="InterPro" id="IPR020846">
    <property type="entry name" value="MFS_dom"/>
</dbReference>
<evidence type="ECO:0000313" key="7">
    <source>
        <dbReference type="EMBL" id="KIW33604.1"/>
    </source>
</evidence>
<dbReference type="PANTHER" id="PTHR23501:SF33">
    <property type="entry name" value="MAJOR FACILITATOR SUPERFAMILY (MFS) PROFILE DOMAIN-CONTAINING PROTEIN"/>
    <property type="match status" value="1"/>
</dbReference>
<evidence type="ECO:0000256" key="3">
    <source>
        <dbReference type="ARBA" id="ARBA00022989"/>
    </source>
</evidence>
<dbReference type="Gene3D" id="1.20.1250.20">
    <property type="entry name" value="MFS general substrate transporter like domains"/>
    <property type="match status" value="1"/>
</dbReference>
<dbReference type="VEuPathDB" id="FungiDB:PV07_00440"/>
<feature type="transmembrane region" description="Helical" evidence="5">
    <location>
        <begin position="135"/>
        <end position="156"/>
    </location>
</feature>
<protein>
    <recommendedName>
        <fullName evidence="6">Major facilitator superfamily (MFS) profile domain-containing protein</fullName>
    </recommendedName>
</protein>
<dbReference type="Proteomes" id="UP000054466">
    <property type="component" value="Unassembled WGS sequence"/>
</dbReference>
<evidence type="ECO:0000313" key="8">
    <source>
        <dbReference type="Proteomes" id="UP000054466"/>
    </source>
</evidence>
<name>A0A0D2DD15_9EURO</name>
<dbReference type="GO" id="GO:0015174">
    <property type="term" value="F:basic amino acid transmembrane transporter activity"/>
    <property type="evidence" value="ECO:0007669"/>
    <property type="project" value="TreeGrafter"/>
</dbReference>
<dbReference type="PANTHER" id="PTHR23501">
    <property type="entry name" value="MAJOR FACILITATOR SUPERFAMILY"/>
    <property type="match status" value="1"/>
</dbReference>
<evidence type="ECO:0000256" key="4">
    <source>
        <dbReference type="ARBA" id="ARBA00023136"/>
    </source>
</evidence>
<feature type="domain" description="Major facilitator superfamily (MFS) profile" evidence="6">
    <location>
        <begin position="69"/>
        <end position="566"/>
    </location>
</feature>
<dbReference type="EMBL" id="KN847040">
    <property type="protein sequence ID" value="KIW33604.1"/>
    <property type="molecule type" value="Genomic_DNA"/>
</dbReference>
<dbReference type="RefSeq" id="XP_016253820.1">
    <property type="nucleotide sequence ID" value="XM_016386892.1"/>
</dbReference>
<feature type="transmembrane region" description="Helical" evidence="5">
    <location>
        <begin position="339"/>
        <end position="363"/>
    </location>
</feature>
<feature type="transmembrane region" description="Helical" evidence="5">
    <location>
        <begin position="470"/>
        <end position="494"/>
    </location>
</feature>
<organism evidence="7 8">
    <name type="scientific">Cladophialophora immunda</name>
    <dbReference type="NCBI Taxonomy" id="569365"/>
    <lineage>
        <taxon>Eukaryota</taxon>
        <taxon>Fungi</taxon>
        <taxon>Dikarya</taxon>
        <taxon>Ascomycota</taxon>
        <taxon>Pezizomycotina</taxon>
        <taxon>Eurotiomycetes</taxon>
        <taxon>Chaetothyriomycetidae</taxon>
        <taxon>Chaetothyriales</taxon>
        <taxon>Herpotrichiellaceae</taxon>
        <taxon>Cladophialophora</taxon>
    </lineage>
</organism>
<keyword evidence="3 5" id="KW-1133">Transmembrane helix</keyword>
<feature type="transmembrane region" description="Helical" evidence="5">
    <location>
        <begin position="270"/>
        <end position="289"/>
    </location>
</feature>
<evidence type="ECO:0000256" key="1">
    <source>
        <dbReference type="ARBA" id="ARBA00004141"/>
    </source>
</evidence>
<feature type="transmembrane region" description="Helical" evidence="5">
    <location>
        <begin position="301"/>
        <end position="318"/>
    </location>
</feature>
<feature type="transmembrane region" description="Helical" evidence="5">
    <location>
        <begin position="162"/>
        <end position="184"/>
    </location>
</feature>
<dbReference type="InterPro" id="IPR011701">
    <property type="entry name" value="MFS"/>
</dbReference>
<dbReference type="InterPro" id="IPR036259">
    <property type="entry name" value="MFS_trans_sf"/>
</dbReference>
<dbReference type="Pfam" id="PF07690">
    <property type="entry name" value="MFS_1"/>
    <property type="match status" value="1"/>
</dbReference>
<evidence type="ECO:0000256" key="5">
    <source>
        <dbReference type="SAM" id="Phobius"/>
    </source>
</evidence>
<evidence type="ECO:0000256" key="2">
    <source>
        <dbReference type="ARBA" id="ARBA00022692"/>
    </source>
</evidence>
<feature type="transmembrane region" description="Helical" evidence="5">
    <location>
        <begin position="404"/>
        <end position="425"/>
    </location>
</feature>
<reference evidence="7 8" key="1">
    <citation type="submission" date="2015-01" db="EMBL/GenBank/DDBJ databases">
        <title>The Genome Sequence of Cladophialophora immunda CBS83496.</title>
        <authorList>
            <consortium name="The Broad Institute Genomics Platform"/>
            <person name="Cuomo C."/>
            <person name="de Hoog S."/>
            <person name="Gorbushina A."/>
            <person name="Stielow B."/>
            <person name="Teixiera M."/>
            <person name="Abouelleil A."/>
            <person name="Chapman S.B."/>
            <person name="Priest M."/>
            <person name="Young S.K."/>
            <person name="Wortman J."/>
            <person name="Nusbaum C."/>
            <person name="Birren B."/>
        </authorList>
    </citation>
    <scope>NUCLEOTIDE SEQUENCE [LARGE SCALE GENOMIC DNA]</scope>
    <source>
        <strain evidence="7 8">CBS 83496</strain>
    </source>
</reference>
<dbReference type="SUPFAM" id="SSF103473">
    <property type="entry name" value="MFS general substrate transporter"/>
    <property type="match status" value="1"/>
</dbReference>
<dbReference type="HOGENOM" id="CLU_000960_22_3_1"/>
<keyword evidence="8" id="KW-1185">Reference proteome</keyword>
<dbReference type="GO" id="GO:0000329">
    <property type="term" value="C:fungal-type vacuole membrane"/>
    <property type="evidence" value="ECO:0007669"/>
    <property type="project" value="TreeGrafter"/>
</dbReference>
<feature type="transmembrane region" description="Helical" evidence="5">
    <location>
        <begin position="378"/>
        <end position="397"/>
    </location>
</feature>
<sequence>MAVQEERQGLEVSVDETTSLLRQHPHLEQQSHDSYKTLIRHSEVEAAEDVQDEASKTEKPFPKAIIRTVFPILLMGVFLANGDSSVVLATNQHIASEFDALSSAAWLLTTYTLAQCSSQPLYGKLSDIFGRKRNLAFCWTSFAIGCMIIGISRTYWQVLAGRAISGIGASGMVALTSIVVADLLPLRYVAQYRAYINFTATMARSIGGPTGGWLAGSIGWRWCFVAQCPLALCGLALVLWRLPEHNQPDSTENSAEGEEESKAGSKLARIDFLGAFALMGTVLTCLLSLDQGTKGMSWHYLVPLVCAFVVFATTFIVVEKSYAKEPILPLQLISKRDVFTPYLIVSCQSAGQFGLLYGIPIYFQVAAGESVSRAGSRIVPVVIGNATGTLLGGHLISKTKRYKYLTVCGICCSLTCFTLMCLRWHGATNWAESCYVYLAGFGMGTTQSTTFVHLAASLEHAEIAIAGTTWFLAQSFGSLVGASFATALMHRVLISTLERNLAGLEDKVTIIRRVTSSVASIHKLPEGIQKIVAEAYITSLVNSDGLSIFFVSCALMATLTLRERPL</sequence>
<comment type="subcellular location">
    <subcellularLocation>
        <location evidence="1">Membrane</location>
        <topology evidence="1">Multi-pass membrane protein</topology>
    </subcellularLocation>
</comment>
<dbReference type="AlphaFoldDB" id="A0A0D2DD15"/>